<evidence type="ECO:0000313" key="1">
    <source>
        <dbReference type="EMBL" id="GBM46471.1"/>
    </source>
</evidence>
<reference evidence="1 2" key="1">
    <citation type="journal article" date="2019" name="Sci. Rep.">
        <title>Orb-weaving spider Araneus ventricosus genome elucidates the spidroin gene catalogue.</title>
        <authorList>
            <person name="Kono N."/>
            <person name="Nakamura H."/>
            <person name="Ohtoshi R."/>
            <person name="Moran D.A.P."/>
            <person name="Shinohara A."/>
            <person name="Yoshida Y."/>
            <person name="Fujiwara M."/>
            <person name="Mori M."/>
            <person name="Tomita M."/>
            <person name="Arakawa K."/>
        </authorList>
    </citation>
    <scope>NUCLEOTIDE SEQUENCE [LARGE SCALE GENOMIC DNA]</scope>
</reference>
<gene>
    <name evidence="1" type="ORF">AVEN_78612_1</name>
</gene>
<dbReference type="EMBL" id="BGPR01001138">
    <property type="protein sequence ID" value="GBM46471.1"/>
    <property type="molecule type" value="Genomic_DNA"/>
</dbReference>
<dbReference type="AlphaFoldDB" id="A0A4Y2FZD4"/>
<keyword evidence="2" id="KW-1185">Reference proteome</keyword>
<sequence>MKVLGIFFPANLSFNFHFNYVAKNALKRLGCLRALSGCNWGANTVHQLKLANACIRSICEFGAQVTSYAGSTSWRKLEVVHHNCLRFAARLPHWTPNPVMFSETGEIRLRDRCLALSTSFLLRHFALGDKFSPIKKSNLCTLDGLRPSFKEWFSGGTNWLKFLKDANVSIENFIPFVYPVELHKENTVRIHMNCLPFQQSQILSPTICKLFDEYDNKEWNSSILIFTDRSKGEESVSLAALNITYNRTLTLKLHPKNSVFTAGCAILIAIERLTGIFWYLRLHNYKPYPDRTEAGNQPISLATRGSDVIFSSRT</sequence>
<proteinExistence type="predicted"/>
<evidence type="ECO:0000313" key="2">
    <source>
        <dbReference type="Proteomes" id="UP000499080"/>
    </source>
</evidence>
<organism evidence="1 2">
    <name type="scientific">Araneus ventricosus</name>
    <name type="common">Orbweaver spider</name>
    <name type="synonym">Epeira ventricosa</name>
    <dbReference type="NCBI Taxonomy" id="182803"/>
    <lineage>
        <taxon>Eukaryota</taxon>
        <taxon>Metazoa</taxon>
        <taxon>Ecdysozoa</taxon>
        <taxon>Arthropoda</taxon>
        <taxon>Chelicerata</taxon>
        <taxon>Arachnida</taxon>
        <taxon>Araneae</taxon>
        <taxon>Araneomorphae</taxon>
        <taxon>Entelegynae</taxon>
        <taxon>Araneoidea</taxon>
        <taxon>Araneidae</taxon>
        <taxon>Araneus</taxon>
    </lineage>
</organism>
<protein>
    <submittedName>
        <fullName evidence="1">Uncharacterized protein</fullName>
    </submittedName>
</protein>
<accession>A0A4Y2FZD4</accession>
<dbReference type="Proteomes" id="UP000499080">
    <property type="component" value="Unassembled WGS sequence"/>
</dbReference>
<name>A0A4Y2FZD4_ARAVE</name>
<comment type="caution">
    <text evidence="1">The sequence shown here is derived from an EMBL/GenBank/DDBJ whole genome shotgun (WGS) entry which is preliminary data.</text>
</comment>